<keyword evidence="1" id="KW-0812">Transmembrane</keyword>
<name>A0A382FYQ7_9ZZZZ</name>
<evidence type="ECO:0000313" key="2">
    <source>
        <dbReference type="EMBL" id="SVB68110.1"/>
    </source>
</evidence>
<dbReference type="SUPFAM" id="SSF53756">
    <property type="entry name" value="UDP-Glycosyltransferase/glycogen phosphorylase"/>
    <property type="match status" value="1"/>
</dbReference>
<feature type="transmembrane region" description="Helical" evidence="1">
    <location>
        <begin position="59"/>
        <end position="83"/>
    </location>
</feature>
<organism evidence="2">
    <name type="scientific">marine metagenome</name>
    <dbReference type="NCBI Taxonomy" id="408172"/>
    <lineage>
        <taxon>unclassified sequences</taxon>
        <taxon>metagenomes</taxon>
        <taxon>ecological metagenomes</taxon>
    </lineage>
</organism>
<dbReference type="AlphaFoldDB" id="A0A382FYQ7"/>
<reference evidence="2" key="1">
    <citation type="submission" date="2018-05" db="EMBL/GenBank/DDBJ databases">
        <authorList>
            <person name="Lanie J.A."/>
            <person name="Ng W.-L."/>
            <person name="Kazmierczak K.M."/>
            <person name="Andrzejewski T.M."/>
            <person name="Davidsen T.M."/>
            <person name="Wayne K.J."/>
            <person name="Tettelin H."/>
            <person name="Glass J.I."/>
            <person name="Rusch D."/>
            <person name="Podicherti R."/>
            <person name="Tsui H.-C.T."/>
            <person name="Winkler M.E."/>
        </authorList>
    </citation>
    <scope>NUCLEOTIDE SEQUENCE</scope>
</reference>
<feature type="non-terminal residue" evidence="2">
    <location>
        <position position="258"/>
    </location>
</feature>
<accession>A0A382FYQ7</accession>
<keyword evidence="1" id="KW-1133">Transmembrane helix</keyword>
<proteinExistence type="predicted"/>
<evidence type="ECO:0000256" key="1">
    <source>
        <dbReference type="SAM" id="Phobius"/>
    </source>
</evidence>
<protein>
    <recommendedName>
        <fullName evidence="3">Glycosyl transferase family 1 domain-containing protein</fullName>
    </recommendedName>
</protein>
<gene>
    <name evidence="2" type="ORF">METZ01_LOCUS220964</name>
</gene>
<sequence length="258" mass="29849">MDTYDKNLFTQDILSYSKNSMLFFYNFQAIHLEHKPDHVKWFPATIKFPFLKNHALSNLLLPFLWIIFFGTFLLLSAIICVLYRPKVCLTENIWAGAVFGIARKIGLCKTFICCAGDWLANQGRKGFLSRLANNYLFVYMDYIAITTCDLVDSQSKLANEARERYWGRQLSRIIHHRHPPPVDVYPNAIPDTRTNICFLGQVREDSGLDLILPLLPELHRDIGAKLKIIGPSTIERTRIEETVENLGLENFEELYDFL</sequence>
<evidence type="ECO:0008006" key="3">
    <source>
        <dbReference type="Google" id="ProtNLM"/>
    </source>
</evidence>
<dbReference type="EMBL" id="UINC01052602">
    <property type="protein sequence ID" value="SVB68110.1"/>
    <property type="molecule type" value="Genomic_DNA"/>
</dbReference>
<keyword evidence="1" id="KW-0472">Membrane</keyword>